<name>A0ABQ9FZF8_TEGGR</name>
<gene>
    <name evidence="3" type="ORF">KUTeg_002692</name>
</gene>
<dbReference type="Proteomes" id="UP001217089">
    <property type="component" value="Unassembled WGS sequence"/>
</dbReference>
<organism evidence="3 4">
    <name type="scientific">Tegillarca granosa</name>
    <name type="common">Malaysian cockle</name>
    <name type="synonym">Anadara granosa</name>
    <dbReference type="NCBI Taxonomy" id="220873"/>
    <lineage>
        <taxon>Eukaryota</taxon>
        <taxon>Metazoa</taxon>
        <taxon>Spiralia</taxon>
        <taxon>Lophotrochozoa</taxon>
        <taxon>Mollusca</taxon>
        <taxon>Bivalvia</taxon>
        <taxon>Autobranchia</taxon>
        <taxon>Pteriomorphia</taxon>
        <taxon>Arcoida</taxon>
        <taxon>Arcoidea</taxon>
        <taxon>Arcidae</taxon>
        <taxon>Tegillarca</taxon>
    </lineage>
</organism>
<proteinExistence type="inferred from homology"/>
<evidence type="ECO:0000313" key="3">
    <source>
        <dbReference type="EMBL" id="KAJ8321105.1"/>
    </source>
</evidence>
<evidence type="ECO:0000313" key="4">
    <source>
        <dbReference type="Proteomes" id="UP001217089"/>
    </source>
</evidence>
<keyword evidence="4" id="KW-1185">Reference proteome</keyword>
<dbReference type="PROSITE" id="PS51885">
    <property type="entry name" value="NEPRILYSIN"/>
    <property type="match status" value="1"/>
</dbReference>
<reference evidence="3 4" key="1">
    <citation type="submission" date="2022-12" db="EMBL/GenBank/DDBJ databases">
        <title>Chromosome-level genome of Tegillarca granosa.</title>
        <authorList>
            <person name="Kim J."/>
        </authorList>
    </citation>
    <scope>NUCLEOTIDE SEQUENCE [LARGE SCALE GENOMIC DNA]</scope>
    <source>
        <strain evidence="3">Teg-2019</strain>
        <tissue evidence="3">Adductor muscle</tissue>
    </source>
</reference>
<protein>
    <recommendedName>
        <fullName evidence="2">Peptidase M13 C-terminal domain-containing protein</fullName>
    </recommendedName>
</protein>
<dbReference type="InterPro" id="IPR024079">
    <property type="entry name" value="MetalloPept_cat_dom_sf"/>
</dbReference>
<comment type="caution">
    <text evidence="3">The sequence shown here is derived from an EMBL/GenBank/DDBJ whole genome shotgun (WGS) entry which is preliminary data.</text>
</comment>
<evidence type="ECO:0000256" key="1">
    <source>
        <dbReference type="ARBA" id="ARBA00007357"/>
    </source>
</evidence>
<dbReference type="SUPFAM" id="SSF55486">
    <property type="entry name" value="Metalloproteases ('zincins'), catalytic domain"/>
    <property type="match status" value="1"/>
</dbReference>
<dbReference type="PANTHER" id="PTHR11733:SF167">
    <property type="entry name" value="FI17812P1-RELATED"/>
    <property type="match status" value="1"/>
</dbReference>
<sequence>MSTAKPPDAYRQWIDRMGREENILPGLNLTNDQLFFINFAQQRCTNYLEKSAINNIMTSSHSPARFRSFDDTRVFMFCNKYNINIKTRTCNNVRRNNKTNYVKTCCFITVRTYYLKLALVCKGNWYSTK</sequence>
<dbReference type="InterPro" id="IPR000718">
    <property type="entry name" value="Peptidase_M13"/>
</dbReference>
<evidence type="ECO:0000259" key="2">
    <source>
        <dbReference type="Pfam" id="PF01431"/>
    </source>
</evidence>
<dbReference type="Pfam" id="PF01431">
    <property type="entry name" value="Peptidase_M13"/>
    <property type="match status" value="1"/>
</dbReference>
<dbReference type="EMBL" id="JARBDR010000141">
    <property type="protein sequence ID" value="KAJ8321105.1"/>
    <property type="molecule type" value="Genomic_DNA"/>
</dbReference>
<accession>A0ABQ9FZF8</accession>
<dbReference type="PANTHER" id="PTHR11733">
    <property type="entry name" value="ZINC METALLOPROTEASE FAMILY M13 NEPRILYSIN-RELATED"/>
    <property type="match status" value="1"/>
</dbReference>
<dbReference type="Gene3D" id="3.40.390.10">
    <property type="entry name" value="Collagenase (Catalytic Domain)"/>
    <property type="match status" value="1"/>
</dbReference>
<feature type="domain" description="Peptidase M13 C-terminal" evidence="2">
    <location>
        <begin position="9"/>
        <end position="71"/>
    </location>
</feature>
<dbReference type="InterPro" id="IPR018497">
    <property type="entry name" value="Peptidase_M13_C"/>
</dbReference>
<comment type="similarity">
    <text evidence="1">Belongs to the peptidase M13 family.</text>
</comment>